<keyword evidence="1" id="KW-0175">Coiled coil</keyword>
<sequence length="82" mass="8872">MSIAGRISRALSRVAPTTTQRVHRSLTAPSSATLGEQLAEAQAQILELQRDVDELRADNLRIAELYDVVVDRLGQDGDPSGT</sequence>
<evidence type="ECO:0000313" key="2">
    <source>
        <dbReference type="EMBL" id="SJN37848.1"/>
    </source>
</evidence>
<evidence type="ECO:0000256" key="1">
    <source>
        <dbReference type="SAM" id="Coils"/>
    </source>
</evidence>
<organism evidence="2 3">
    <name type="scientific">Mycetocola reblochoni REB411</name>
    <dbReference type="NCBI Taxonomy" id="1255698"/>
    <lineage>
        <taxon>Bacteria</taxon>
        <taxon>Bacillati</taxon>
        <taxon>Actinomycetota</taxon>
        <taxon>Actinomycetes</taxon>
        <taxon>Micrococcales</taxon>
        <taxon>Microbacteriaceae</taxon>
        <taxon>Mycetocola</taxon>
    </lineage>
</organism>
<dbReference type="OrthoDB" id="4981275at2"/>
<feature type="coiled-coil region" evidence="1">
    <location>
        <begin position="31"/>
        <end position="58"/>
    </location>
</feature>
<keyword evidence="3" id="KW-1185">Reference proteome</keyword>
<proteinExistence type="predicted"/>
<protein>
    <submittedName>
        <fullName evidence="2">Uncharacterized protein</fullName>
    </submittedName>
</protein>
<dbReference type="EMBL" id="FUKR01000058">
    <property type="protein sequence ID" value="SJN37848.1"/>
    <property type="molecule type" value="Genomic_DNA"/>
</dbReference>
<accession>A0A1R4K0V6</accession>
<dbReference type="AlphaFoldDB" id="A0A1R4K0V6"/>
<dbReference type="Proteomes" id="UP000196778">
    <property type="component" value="Unassembled WGS sequence"/>
</dbReference>
<gene>
    <name evidence="2" type="ORF">FM119_10650</name>
</gene>
<evidence type="ECO:0000313" key="3">
    <source>
        <dbReference type="Proteomes" id="UP000196778"/>
    </source>
</evidence>
<reference evidence="3" key="1">
    <citation type="submission" date="2017-02" db="EMBL/GenBank/DDBJ databases">
        <authorList>
            <person name="Dridi B."/>
        </authorList>
    </citation>
    <scope>NUCLEOTIDE SEQUENCE [LARGE SCALE GENOMIC DNA]</scope>
    <source>
        <strain evidence="3">EB411</strain>
    </source>
</reference>
<dbReference type="RefSeq" id="WP_087137954.1">
    <property type="nucleotide sequence ID" value="NZ_FUKR01000058.1"/>
</dbReference>
<name>A0A1R4K0V6_9MICO</name>